<dbReference type="HOGENOM" id="CLU_025672_1_0_11"/>
<feature type="region of interest" description="Disordered" evidence="1">
    <location>
        <begin position="435"/>
        <end position="483"/>
    </location>
</feature>
<sequence length="483" mass="51907">MKAHARLAATAVASALVVVAAVALPQAIGQADEANPRRVIDVGDSEQLAAAMSAAKAGDEIVLADGEYAIDGMTGKHGTKDAPITVVAKNRGQAVINEGQLEVDKSSYVTFEGLTWTNSDTLKLTSSNNVRLTRNVFRLAEEESLKWVIIQGADSHHNRVDHNDFGEKHQLGNFVTIDGSETEQSQHDRIDHNHFHDIGPRAENEMEAVRIGQSSISESSGNTIVENNLFENCDGDPEIVSVKSNDNIVRYNTFRSSQGALVQRHGNRGQLYGNFFLGEGEEGSGGIRVYGQDHRIFDNYFQGLTGTGYDAALQLDGGDVDTDGSLDSHFRVYRATVVHNTFVDNVSNIEIGANYEHAPADSIVADNVVTGGEGKLFNELKTPKNHTYQGNIAWPTGTATVGVDAPEDAIAVTDPRLTDADGLYRLGENSPAIDAASATHEFVTDDMDGQDRDDKPDTGADERSTADVTRHPLSPGDVGPDAP</sequence>
<name>D3PUI7_STANL</name>
<dbReference type="eggNOG" id="COG3420">
    <property type="taxonomic scope" value="Bacteria"/>
</dbReference>
<dbReference type="Gene3D" id="2.160.20.10">
    <property type="entry name" value="Single-stranded right-handed beta-helix, Pectin lyase-like"/>
    <property type="match status" value="1"/>
</dbReference>
<feature type="compositionally biased region" description="Basic and acidic residues" evidence="1">
    <location>
        <begin position="449"/>
        <end position="470"/>
    </location>
</feature>
<evidence type="ECO:0000313" key="4">
    <source>
        <dbReference type="Proteomes" id="UP000000844"/>
    </source>
</evidence>
<feature type="signal peptide" evidence="2">
    <location>
        <begin position="1"/>
        <end position="20"/>
    </location>
</feature>
<dbReference type="InterPro" id="IPR039513">
    <property type="entry name" value="PL-6"/>
</dbReference>
<dbReference type="AlphaFoldDB" id="D3PUI7"/>
<gene>
    <name evidence="3" type="ordered locus">Snas_3334</name>
</gene>
<dbReference type="CAZy" id="PL6">
    <property type="family name" value="Polysaccharide Lyase Family 6"/>
</dbReference>
<dbReference type="RefSeq" id="WP_013018571.1">
    <property type="nucleotide sequence ID" value="NC_013947.1"/>
</dbReference>
<protein>
    <recommendedName>
        <fullName evidence="5">Lyase</fullName>
    </recommendedName>
</protein>
<proteinExistence type="predicted"/>
<dbReference type="InterPro" id="IPR011050">
    <property type="entry name" value="Pectin_lyase_fold/virulence"/>
</dbReference>
<evidence type="ECO:0000256" key="1">
    <source>
        <dbReference type="SAM" id="MobiDB-lite"/>
    </source>
</evidence>
<feature type="chain" id="PRO_5038915183" description="Lyase" evidence="2">
    <location>
        <begin position="21"/>
        <end position="483"/>
    </location>
</feature>
<reference evidence="3 4" key="1">
    <citation type="journal article" date="2009" name="Stand. Genomic Sci.">
        <title>Complete genome sequence of Stackebrandtia nassauensis type strain (LLR-40K-21).</title>
        <authorList>
            <person name="Munk C."/>
            <person name="Lapidus A."/>
            <person name="Copeland A."/>
            <person name="Jando M."/>
            <person name="Mayilraj S."/>
            <person name="Glavina Del Rio T."/>
            <person name="Nolan M."/>
            <person name="Chen F."/>
            <person name="Lucas S."/>
            <person name="Tice H."/>
            <person name="Cheng J.F."/>
            <person name="Han C."/>
            <person name="Detter J.C."/>
            <person name="Bruce D."/>
            <person name="Goodwin L."/>
            <person name="Chain P."/>
            <person name="Pitluck S."/>
            <person name="Goker M."/>
            <person name="Ovchinikova G."/>
            <person name="Pati A."/>
            <person name="Ivanova N."/>
            <person name="Mavromatis K."/>
            <person name="Chen A."/>
            <person name="Palaniappan K."/>
            <person name="Land M."/>
            <person name="Hauser L."/>
            <person name="Chang Y.J."/>
            <person name="Jeffries C.D."/>
            <person name="Bristow J."/>
            <person name="Eisen J.A."/>
            <person name="Markowitz V."/>
            <person name="Hugenholtz P."/>
            <person name="Kyrpides N.C."/>
            <person name="Klenk H.P."/>
        </authorList>
    </citation>
    <scope>NUCLEOTIDE SEQUENCE [LARGE SCALE GENOMIC DNA]</scope>
    <source>
        <strain evidence="4">DSM 44728 / CIP 108903 / NRRL B-16338 / NBRC 102104 / LLR-40K-21</strain>
    </source>
</reference>
<dbReference type="CDD" id="cd14251">
    <property type="entry name" value="PL-6"/>
    <property type="match status" value="1"/>
</dbReference>
<dbReference type="STRING" id="446470.Snas_3334"/>
<organism evidence="3 4">
    <name type="scientific">Stackebrandtia nassauensis (strain DSM 44728 / CIP 108903 / NRRL B-16338 / NBRC 102104 / LLR-40K-21)</name>
    <dbReference type="NCBI Taxonomy" id="446470"/>
    <lineage>
        <taxon>Bacteria</taxon>
        <taxon>Bacillati</taxon>
        <taxon>Actinomycetota</taxon>
        <taxon>Actinomycetes</taxon>
        <taxon>Glycomycetales</taxon>
        <taxon>Glycomycetaceae</taxon>
        <taxon>Stackebrandtia</taxon>
    </lineage>
</organism>
<dbReference type="Proteomes" id="UP000000844">
    <property type="component" value="Chromosome"/>
</dbReference>
<keyword evidence="2" id="KW-0732">Signal</keyword>
<evidence type="ECO:0000256" key="2">
    <source>
        <dbReference type="SAM" id="SignalP"/>
    </source>
</evidence>
<accession>D3PUI7</accession>
<dbReference type="Pfam" id="PF14592">
    <property type="entry name" value="Chondroitinas_B"/>
    <property type="match status" value="1"/>
</dbReference>
<dbReference type="KEGG" id="sna:Snas_3334"/>
<evidence type="ECO:0000313" key="3">
    <source>
        <dbReference type="EMBL" id="ADD43000.1"/>
    </source>
</evidence>
<dbReference type="SUPFAM" id="SSF51126">
    <property type="entry name" value="Pectin lyase-like"/>
    <property type="match status" value="1"/>
</dbReference>
<dbReference type="InterPro" id="IPR012334">
    <property type="entry name" value="Pectin_lyas_fold"/>
</dbReference>
<evidence type="ECO:0008006" key="5">
    <source>
        <dbReference type="Google" id="ProtNLM"/>
    </source>
</evidence>
<dbReference type="EMBL" id="CP001778">
    <property type="protein sequence ID" value="ADD43000.1"/>
    <property type="molecule type" value="Genomic_DNA"/>
</dbReference>
<keyword evidence="4" id="KW-1185">Reference proteome</keyword>